<evidence type="ECO:0008006" key="3">
    <source>
        <dbReference type="Google" id="ProtNLM"/>
    </source>
</evidence>
<reference evidence="1 2" key="2">
    <citation type="submission" date="2016-08" db="EMBL/GenBank/DDBJ databases">
        <title>Pervasive Adenine N6-methylation of Active Genes in Fungi.</title>
        <authorList>
            <consortium name="DOE Joint Genome Institute"/>
            <person name="Mondo S.J."/>
            <person name="Dannebaum R.O."/>
            <person name="Kuo R.C."/>
            <person name="Labutti K."/>
            <person name="Haridas S."/>
            <person name="Kuo A."/>
            <person name="Salamov A."/>
            <person name="Ahrendt S.R."/>
            <person name="Lipzen A."/>
            <person name="Sullivan W."/>
            <person name="Andreopoulos W.B."/>
            <person name="Clum A."/>
            <person name="Lindquist E."/>
            <person name="Daum C."/>
            <person name="Ramamoorthy G.K."/>
            <person name="Gryganskyi A."/>
            <person name="Culley D."/>
            <person name="Magnuson J.K."/>
            <person name="James T.Y."/>
            <person name="O'Malley M.A."/>
            <person name="Stajich J.E."/>
            <person name="Spatafora J.W."/>
            <person name="Visel A."/>
            <person name="Grigoriev I.V."/>
        </authorList>
    </citation>
    <scope>NUCLEOTIDE SEQUENCE [LARGE SCALE GENOMIC DNA]</scope>
    <source>
        <strain evidence="1 2">S4</strain>
    </source>
</reference>
<accession>A0A1Y1XFT5</accession>
<dbReference type="InterPro" id="IPR007612">
    <property type="entry name" value="LOR"/>
</dbReference>
<dbReference type="Pfam" id="PF04525">
    <property type="entry name" value="LOR"/>
    <property type="match status" value="1"/>
</dbReference>
<protein>
    <recommendedName>
        <fullName evidence="3">Tubby C-terminal domain-containing protein</fullName>
    </recommendedName>
</protein>
<gene>
    <name evidence="1" type="ORF">BCR32DRAFT_326007</name>
</gene>
<proteinExistence type="predicted"/>
<comment type="caution">
    <text evidence="1">The sequence shown here is derived from an EMBL/GenBank/DDBJ whole genome shotgun (WGS) entry which is preliminary data.</text>
</comment>
<dbReference type="InterPro" id="IPR038595">
    <property type="entry name" value="LOR_sf"/>
</dbReference>
<name>A0A1Y1XFT5_9FUNG</name>
<dbReference type="Gene3D" id="2.40.160.200">
    <property type="entry name" value="LURP1-related"/>
    <property type="match status" value="1"/>
</dbReference>
<keyword evidence="2" id="KW-1185">Reference proteome</keyword>
<organism evidence="1 2">
    <name type="scientific">Anaeromyces robustus</name>
    <dbReference type="NCBI Taxonomy" id="1754192"/>
    <lineage>
        <taxon>Eukaryota</taxon>
        <taxon>Fungi</taxon>
        <taxon>Fungi incertae sedis</taxon>
        <taxon>Chytridiomycota</taxon>
        <taxon>Chytridiomycota incertae sedis</taxon>
        <taxon>Neocallimastigomycetes</taxon>
        <taxon>Neocallimastigales</taxon>
        <taxon>Neocallimastigaceae</taxon>
        <taxon>Anaeromyces</taxon>
    </lineage>
</organism>
<evidence type="ECO:0000313" key="1">
    <source>
        <dbReference type="EMBL" id="ORX84276.1"/>
    </source>
</evidence>
<reference evidence="1 2" key="1">
    <citation type="submission" date="2016-08" db="EMBL/GenBank/DDBJ databases">
        <title>A Parts List for Fungal Cellulosomes Revealed by Comparative Genomics.</title>
        <authorList>
            <consortium name="DOE Joint Genome Institute"/>
            <person name="Haitjema C.H."/>
            <person name="Gilmore S.P."/>
            <person name="Henske J.K."/>
            <person name="Solomon K.V."/>
            <person name="De Groot R."/>
            <person name="Kuo A."/>
            <person name="Mondo S.J."/>
            <person name="Salamov A.A."/>
            <person name="Labutti K."/>
            <person name="Zhao Z."/>
            <person name="Chiniquy J."/>
            <person name="Barry K."/>
            <person name="Brewer H.M."/>
            <person name="Purvine S.O."/>
            <person name="Wright A.T."/>
            <person name="Boxma B."/>
            <person name="Van Alen T."/>
            <person name="Hackstein J.H."/>
            <person name="Baker S.E."/>
            <person name="Grigoriev I.V."/>
            <person name="O'Malley M.A."/>
        </authorList>
    </citation>
    <scope>NUCLEOTIDE SEQUENCE [LARGE SCALE GENOMIC DNA]</scope>
    <source>
        <strain evidence="1 2">S4</strain>
    </source>
</reference>
<sequence length="207" mass="24303">MSETEAFLPHNEICVLDPKYVLKNDSIYYFKKKKSLSSKMMLEDADHKEIYKCTYNNYSAQGFLKDPNEDVSLFKFKNILHFMKPNELIISSIKNDKETKELTCNVKIKSSLKEFKYQIEFFNKASKKNEILDVYCSSDYKECGIYYGKRRENGILICRFDSSKFFTGIDFKIEIGPNIDTMFIIIIVNYIFRHIEGRRMAAAINTS</sequence>
<evidence type="ECO:0000313" key="2">
    <source>
        <dbReference type="Proteomes" id="UP000193944"/>
    </source>
</evidence>
<dbReference type="Proteomes" id="UP000193944">
    <property type="component" value="Unassembled WGS sequence"/>
</dbReference>
<dbReference type="AlphaFoldDB" id="A0A1Y1XFT5"/>
<dbReference type="EMBL" id="MCFG01000055">
    <property type="protein sequence ID" value="ORX84276.1"/>
    <property type="molecule type" value="Genomic_DNA"/>
</dbReference>
<dbReference type="OrthoDB" id="10441829at2759"/>